<dbReference type="InterPro" id="IPR054817">
    <property type="entry name" value="Glycosyl_F510_1955-like"/>
</dbReference>
<name>A0ABW1ISQ7_9BACL</name>
<evidence type="ECO:0000313" key="4">
    <source>
        <dbReference type="Proteomes" id="UP001596250"/>
    </source>
</evidence>
<dbReference type="Pfam" id="PF15902">
    <property type="entry name" value="Sortilin-Vps10"/>
    <property type="match status" value="1"/>
</dbReference>
<gene>
    <name evidence="3" type="ORF">ACFPXP_17000</name>
</gene>
<dbReference type="EMBL" id="JBHSQV010000176">
    <property type="protein sequence ID" value="MFC5988102.1"/>
    <property type="molecule type" value="Genomic_DNA"/>
</dbReference>
<sequence>MQGTTSKTITLTHVHGLGYSGDGQRILIPSHLGLKVYSQGKWSDGQGEKHDYMGFTTVDNGFYSSGHPAQGSNKRNPFGIVKSSDEGKSFEILDLYGKIDFHLMSASYKTHTIYAVNPEPNSRLTTTGLYYSKDDAKTWNKSEMTGIDVELSELTSLAVHPTDDSIVAVGTTKALYVSKDSGNQFEKIADLQVTSLTFGMEGNIIVGSYKQKGVIYQMDLQQKQLVEVNIPDLVEDAASYIAQNPTNTKELVFATFNLDVYISLDEGMNWRKIADKGKGV</sequence>
<organism evidence="3 4">
    <name type="scientific">Marinicrinis lubricantis</name>
    <dbReference type="NCBI Taxonomy" id="2086470"/>
    <lineage>
        <taxon>Bacteria</taxon>
        <taxon>Bacillati</taxon>
        <taxon>Bacillota</taxon>
        <taxon>Bacilli</taxon>
        <taxon>Bacillales</taxon>
        <taxon>Paenibacillaceae</taxon>
    </lineage>
</organism>
<dbReference type="RefSeq" id="WP_379895549.1">
    <property type="nucleotide sequence ID" value="NZ_CBCSCT010000021.1"/>
</dbReference>
<dbReference type="Gene3D" id="2.130.10.10">
    <property type="entry name" value="YVTN repeat-like/Quinoprotein amine dehydrogenase"/>
    <property type="match status" value="1"/>
</dbReference>
<evidence type="ECO:0000313" key="3">
    <source>
        <dbReference type="EMBL" id="MFC5988102.1"/>
    </source>
</evidence>
<dbReference type="Proteomes" id="UP001596250">
    <property type="component" value="Unassembled WGS sequence"/>
</dbReference>
<dbReference type="InterPro" id="IPR015943">
    <property type="entry name" value="WD40/YVTN_repeat-like_dom_sf"/>
</dbReference>
<evidence type="ECO:0000256" key="1">
    <source>
        <dbReference type="ARBA" id="ARBA00022737"/>
    </source>
</evidence>
<feature type="domain" description="Sortilin N-terminal" evidence="2">
    <location>
        <begin position="81"/>
        <end position="208"/>
    </location>
</feature>
<dbReference type="NCBIfam" id="NF045728">
    <property type="entry name" value="glycosyl_F510_1955"/>
    <property type="match status" value="1"/>
</dbReference>
<proteinExistence type="predicted"/>
<accession>A0ABW1ISQ7</accession>
<keyword evidence="4" id="KW-1185">Reference proteome</keyword>
<dbReference type="InterPro" id="IPR031778">
    <property type="entry name" value="Sortilin_N"/>
</dbReference>
<evidence type="ECO:0000259" key="2">
    <source>
        <dbReference type="Pfam" id="PF15902"/>
    </source>
</evidence>
<protein>
    <submittedName>
        <fullName evidence="3">F510_1955 family glycosylhydrolase</fullName>
    </submittedName>
</protein>
<dbReference type="SUPFAM" id="SSF110296">
    <property type="entry name" value="Oligoxyloglucan reducing end-specific cellobiohydrolase"/>
    <property type="match status" value="1"/>
</dbReference>
<comment type="caution">
    <text evidence="3">The sequence shown here is derived from an EMBL/GenBank/DDBJ whole genome shotgun (WGS) entry which is preliminary data.</text>
</comment>
<keyword evidence="1" id="KW-0677">Repeat</keyword>
<reference evidence="4" key="1">
    <citation type="journal article" date="2019" name="Int. J. Syst. Evol. Microbiol.">
        <title>The Global Catalogue of Microorganisms (GCM) 10K type strain sequencing project: providing services to taxonomists for standard genome sequencing and annotation.</title>
        <authorList>
            <consortium name="The Broad Institute Genomics Platform"/>
            <consortium name="The Broad Institute Genome Sequencing Center for Infectious Disease"/>
            <person name="Wu L."/>
            <person name="Ma J."/>
        </authorList>
    </citation>
    <scope>NUCLEOTIDE SEQUENCE [LARGE SCALE GENOMIC DNA]</scope>
    <source>
        <strain evidence="4">CCM 8749</strain>
    </source>
</reference>